<evidence type="ECO:0000313" key="1">
    <source>
        <dbReference type="EMBL" id="KKN39093.1"/>
    </source>
</evidence>
<protein>
    <submittedName>
        <fullName evidence="1">Uncharacterized protein</fullName>
    </submittedName>
</protein>
<accession>A0A0F9TC73</accession>
<comment type="caution">
    <text evidence="1">The sequence shown here is derived from an EMBL/GenBank/DDBJ whole genome shotgun (WGS) entry which is preliminary data.</text>
</comment>
<sequence length="66" mass="7628">MTEPMQAKADILQDEKRYHKGAMRKHRRALHNVNEQLAKLRAFCVEQGILLIESEGKPHGCTDRDN</sequence>
<organism evidence="1">
    <name type="scientific">marine sediment metagenome</name>
    <dbReference type="NCBI Taxonomy" id="412755"/>
    <lineage>
        <taxon>unclassified sequences</taxon>
        <taxon>metagenomes</taxon>
        <taxon>ecological metagenomes</taxon>
    </lineage>
</organism>
<proteinExistence type="predicted"/>
<gene>
    <name evidence="1" type="ORF">LCGC14_0746890</name>
</gene>
<dbReference type="AlphaFoldDB" id="A0A0F9TC73"/>
<name>A0A0F9TC73_9ZZZZ</name>
<dbReference type="EMBL" id="LAZR01001783">
    <property type="protein sequence ID" value="KKN39093.1"/>
    <property type="molecule type" value="Genomic_DNA"/>
</dbReference>
<reference evidence="1" key="1">
    <citation type="journal article" date="2015" name="Nature">
        <title>Complex archaea that bridge the gap between prokaryotes and eukaryotes.</title>
        <authorList>
            <person name="Spang A."/>
            <person name="Saw J.H."/>
            <person name="Jorgensen S.L."/>
            <person name="Zaremba-Niedzwiedzka K."/>
            <person name="Martijn J."/>
            <person name="Lind A.E."/>
            <person name="van Eijk R."/>
            <person name="Schleper C."/>
            <person name="Guy L."/>
            <person name="Ettema T.J."/>
        </authorList>
    </citation>
    <scope>NUCLEOTIDE SEQUENCE</scope>
</reference>